<reference evidence="2 3" key="1">
    <citation type="submission" date="2019-10" db="EMBL/GenBank/DDBJ databases">
        <title>A soil myxobacterium in the family Polyangiaceae.</title>
        <authorList>
            <person name="Li Y."/>
            <person name="Wang J."/>
        </authorList>
    </citation>
    <scope>NUCLEOTIDE SEQUENCE [LARGE SCALE GENOMIC DNA]</scope>
    <source>
        <strain evidence="2 3">DSM 14734</strain>
    </source>
</reference>
<gene>
    <name evidence="2" type="ORF">GF068_21540</name>
</gene>
<keyword evidence="3" id="KW-1185">Reference proteome</keyword>
<evidence type="ECO:0000313" key="3">
    <source>
        <dbReference type="Proteomes" id="UP000440224"/>
    </source>
</evidence>
<dbReference type="OrthoDB" id="5505799at2"/>
<sequence length="181" mass="19079">MPGRNVSRRLFVGVMGGGVLAAPVIASARPETTAAANSGSESEKPLDQPTRENVAKLLHPLVAGGRLARWTIVQIDPVVHGCVSVKVRTDDGHTFDLELLARDHGPLAQRPPAETEAHAIFVVNGGDGWAPTQEEQGLAAMTLAQVVAKNERAVRLSGLLTHAERIQKHGHALLVPAEGPG</sequence>
<dbReference type="Proteomes" id="UP000440224">
    <property type="component" value="Unassembled WGS sequence"/>
</dbReference>
<dbReference type="EMBL" id="WJIE01000006">
    <property type="protein sequence ID" value="MRG94483.1"/>
    <property type="molecule type" value="Genomic_DNA"/>
</dbReference>
<organism evidence="2 3">
    <name type="scientific">Polyangium spumosum</name>
    <dbReference type="NCBI Taxonomy" id="889282"/>
    <lineage>
        <taxon>Bacteria</taxon>
        <taxon>Pseudomonadati</taxon>
        <taxon>Myxococcota</taxon>
        <taxon>Polyangia</taxon>
        <taxon>Polyangiales</taxon>
        <taxon>Polyangiaceae</taxon>
        <taxon>Polyangium</taxon>
    </lineage>
</organism>
<evidence type="ECO:0000313" key="2">
    <source>
        <dbReference type="EMBL" id="MRG94483.1"/>
    </source>
</evidence>
<dbReference type="PROSITE" id="PS51318">
    <property type="entry name" value="TAT"/>
    <property type="match status" value="1"/>
</dbReference>
<comment type="caution">
    <text evidence="2">The sequence shown here is derived from an EMBL/GenBank/DDBJ whole genome shotgun (WGS) entry which is preliminary data.</text>
</comment>
<dbReference type="RefSeq" id="WP_153821337.1">
    <property type="nucleotide sequence ID" value="NZ_WJIE01000006.1"/>
</dbReference>
<name>A0A6N7PR70_9BACT</name>
<feature type="signal peptide" evidence="1">
    <location>
        <begin position="1"/>
        <end position="21"/>
    </location>
</feature>
<protein>
    <submittedName>
        <fullName evidence="2">Uncharacterized protein</fullName>
    </submittedName>
</protein>
<evidence type="ECO:0000256" key="1">
    <source>
        <dbReference type="SAM" id="SignalP"/>
    </source>
</evidence>
<accession>A0A6N7PR70</accession>
<dbReference type="AlphaFoldDB" id="A0A6N7PR70"/>
<dbReference type="InterPro" id="IPR006311">
    <property type="entry name" value="TAT_signal"/>
</dbReference>
<feature type="chain" id="PRO_5026668693" evidence="1">
    <location>
        <begin position="22"/>
        <end position="181"/>
    </location>
</feature>
<keyword evidence="1" id="KW-0732">Signal</keyword>
<proteinExistence type="predicted"/>